<keyword evidence="2 6" id="KW-0808">Transferase</keyword>
<name>A0A558GWN5_PAENT</name>
<evidence type="ECO:0000313" key="8">
    <source>
        <dbReference type="EMBL" id="TVU61276.1"/>
    </source>
</evidence>
<dbReference type="PIRSF" id="PIRSF000535">
    <property type="entry name" value="1PFK/6PFK/LacC"/>
    <property type="match status" value="1"/>
</dbReference>
<evidence type="ECO:0000256" key="5">
    <source>
        <dbReference type="ARBA" id="ARBA00022840"/>
    </source>
</evidence>
<protein>
    <submittedName>
        <fullName evidence="8">1-phosphofructokinase family hexose kinase</fullName>
    </submittedName>
</protein>
<dbReference type="GO" id="GO:0005524">
    <property type="term" value="F:ATP binding"/>
    <property type="evidence" value="ECO:0007669"/>
    <property type="project" value="UniProtKB-KW"/>
</dbReference>
<keyword evidence="3" id="KW-0547">Nucleotide-binding</keyword>
<evidence type="ECO:0000259" key="7">
    <source>
        <dbReference type="Pfam" id="PF00294"/>
    </source>
</evidence>
<evidence type="ECO:0000256" key="3">
    <source>
        <dbReference type="ARBA" id="ARBA00022741"/>
    </source>
</evidence>
<dbReference type="PANTHER" id="PTHR46566">
    <property type="entry name" value="1-PHOSPHOFRUCTOKINASE-RELATED"/>
    <property type="match status" value="1"/>
</dbReference>
<comment type="caution">
    <text evidence="8">The sequence shown here is derived from an EMBL/GenBank/DDBJ whole genome shotgun (WGS) entry which is preliminary data.</text>
</comment>
<keyword evidence="4 8" id="KW-0418">Kinase</keyword>
<gene>
    <name evidence="8" type="ORF">FQP90_14785</name>
</gene>
<reference evidence="8 9" key="1">
    <citation type="submission" date="2019-07" db="EMBL/GenBank/DDBJ databases">
        <title>Diversity of Bacteria from Kongsfjorden, Arctic.</title>
        <authorList>
            <person name="Yu Y."/>
        </authorList>
    </citation>
    <scope>NUCLEOTIDE SEQUENCE [LARGE SCALE GENOMIC DNA]</scope>
    <source>
        <strain evidence="8 9">SM1928</strain>
    </source>
</reference>
<dbReference type="PROSITE" id="PS00584">
    <property type="entry name" value="PFKB_KINASES_2"/>
    <property type="match status" value="1"/>
</dbReference>
<dbReference type="SUPFAM" id="SSF53613">
    <property type="entry name" value="Ribokinase-like"/>
    <property type="match status" value="1"/>
</dbReference>
<dbReference type="GO" id="GO:0008443">
    <property type="term" value="F:phosphofructokinase activity"/>
    <property type="evidence" value="ECO:0007669"/>
    <property type="project" value="TreeGrafter"/>
</dbReference>
<evidence type="ECO:0000256" key="1">
    <source>
        <dbReference type="ARBA" id="ARBA00010688"/>
    </source>
</evidence>
<evidence type="ECO:0000256" key="6">
    <source>
        <dbReference type="PIRNR" id="PIRNR000535"/>
    </source>
</evidence>
<dbReference type="EMBL" id="VNFK01000011">
    <property type="protein sequence ID" value="TVU61276.1"/>
    <property type="molecule type" value="Genomic_DNA"/>
</dbReference>
<organism evidence="8 9">
    <name type="scientific">Paenarthrobacter nitroguajacolicus</name>
    <name type="common">Arthrobacter nitroguajacolicus</name>
    <dbReference type="NCBI Taxonomy" id="211146"/>
    <lineage>
        <taxon>Bacteria</taxon>
        <taxon>Bacillati</taxon>
        <taxon>Actinomycetota</taxon>
        <taxon>Actinomycetes</taxon>
        <taxon>Micrococcales</taxon>
        <taxon>Micrococcaceae</taxon>
        <taxon>Paenarthrobacter</taxon>
    </lineage>
</organism>
<evidence type="ECO:0000256" key="2">
    <source>
        <dbReference type="ARBA" id="ARBA00022679"/>
    </source>
</evidence>
<dbReference type="GO" id="GO:0005829">
    <property type="term" value="C:cytosol"/>
    <property type="evidence" value="ECO:0007669"/>
    <property type="project" value="TreeGrafter"/>
</dbReference>
<dbReference type="InterPro" id="IPR002173">
    <property type="entry name" value="Carboh/pur_kinase_PfkB_CS"/>
</dbReference>
<comment type="similarity">
    <text evidence="1">Belongs to the carbohydrate kinase PfkB family.</text>
</comment>
<dbReference type="Proteomes" id="UP000316500">
    <property type="component" value="Unassembled WGS sequence"/>
</dbReference>
<sequence length="354" mass="37325">MTSIMSKPLQTLSPLKAVQQRVPAGLSRIVTLTPAPAIDRVYFLDRMVEGHVNRATRVETYLAGKGINVARALSLAGNVAIAVVPINDEDLELAEGSESVRNKVFKTVGVTAATRVNAIIVDTDGATTNFNENAAPLTAEKWQQLCDATLDEVKRVQADWLVLGGSLPVDSSTGREVDPGRLFRAAHQQGVSTCLDTSGETLKAWASSATPVDLVKPNREELAEITGTALRTMRDVVFAANVLRQRGIRTVLASLGSDGLVAVNEHGVLWARGPSARVLNTTGAGDAALAGYLSALPHSSAAPYSTEVVCEALARAVAWGALAVQEATTILPRVVFSPAGISVSAPDPDYVLSR</sequence>
<evidence type="ECO:0000313" key="9">
    <source>
        <dbReference type="Proteomes" id="UP000316500"/>
    </source>
</evidence>
<dbReference type="AlphaFoldDB" id="A0A558GWN5"/>
<dbReference type="OrthoDB" id="9801219at2"/>
<dbReference type="CDD" id="cd01164">
    <property type="entry name" value="FruK_PfkB_like"/>
    <property type="match status" value="1"/>
</dbReference>
<accession>A0A558GWN5</accession>
<dbReference type="Pfam" id="PF00294">
    <property type="entry name" value="PfkB"/>
    <property type="match status" value="1"/>
</dbReference>
<dbReference type="PANTHER" id="PTHR46566:SF5">
    <property type="entry name" value="1-PHOSPHOFRUCTOKINASE"/>
    <property type="match status" value="1"/>
</dbReference>
<proteinExistence type="inferred from homology"/>
<dbReference type="InterPro" id="IPR011611">
    <property type="entry name" value="PfkB_dom"/>
</dbReference>
<dbReference type="NCBIfam" id="TIGR03168">
    <property type="entry name" value="1-PFK"/>
    <property type="match status" value="1"/>
</dbReference>
<dbReference type="Gene3D" id="3.40.1190.20">
    <property type="match status" value="1"/>
</dbReference>
<keyword evidence="5" id="KW-0067">ATP-binding</keyword>
<evidence type="ECO:0000256" key="4">
    <source>
        <dbReference type="ARBA" id="ARBA00022777"/>
    </source>
</evidence>
<dbReference type="InterPro" id="IPR017583">
    <property type="entry name" value="Tagatose/fructose_Pkinase"/>
</dbReference>
<dbReference type="InterPro" id="IPR029056">
    <property type="entry name" value="Ribokinase-like"/>
</dbReference>
<feature type="domain" description="Carbohydrate kinase PfkB" evidence="7">
    <location>
        <begin position="37"/>
        <end position="331"/>
    </location>
</feature>